<sequence length="128" mass="14205">MVSFNLAFLFHIVIEVPACLNFFLAPSGQLGTYTPHAHAVIRQYAVLILTSVLVAFVFLRQPPDETSAKVAAALAIYHIAPSIRSMSRLRRQAQSREAIVFSQASLYLIVHGICFAALTHHFWTAIQP</sequence>
<reference evidence="2" key="1">
    <citation type="journal article" date="2022" name="bioRxiv">
        <title>Deciphering the potential niche of two novel black yeast fungi from a biological soil crust based on their genomes, phenotypes, and melanin regulation.</title>
        <authorList>
            <consortium name="DOE Joint Genome Institute"/>
            <person name="Carr E.C."/>
            <person name="Barton Q."/>
            <person name="Grambo S."/>
            <person name="Sullivan M."/>
            <person name="Renfro C.M."/>
            <person name="Kuo A."/>
            <person name="Pangilinan J."/>
            <person name="Lipzen A."/>
            <person name="Keymanesh K."/>
            <person name="Savage E."/>
            <person name="Barry K."/>
            <person name="Grigoriev I.V."/>
            <person name="Riekhof W.R."/>
            <person name="Harris S.S."/>
        </authorList>
    </citation>
    <scope>NUCLEOTIDE SEQUENCE</scope>
    <source>
        <strain evidence="2">JF 03-4F</strain>
    </source>
</reference>
<dbReference type="Proteomes" id="UP001203852">
    <property type="component" value="Unassembled WGS sequence"/>
</dbReference>
<gene>
    <name evidence="2" type="ORF">EDD36DRAFT_14770</name>
</gene>
<feature type="transmembrane region" description="Helical" evidence="1">
    <location>
        <begin position="44"/>
        <end position="60"/>
    </location>
</feature>
<keyword evidence="3" id="KW-1185">Reference proteome</keyword>
<dbReference type="EMBL" id="MU404350">
    <property type="protein sequence ID" value="KAI1617855.1"/>
    <property type="molecule type" value="Genomic_DNA"/>
</dbReference>
<evidence type="ECO:0000313" key="2">
    <source>
        <dbReference type="EMBL" id="KAI1617855.1"/>
    </source>
</evidence>
<evidence type="ECO:0000256" key="1">
    <source>
        <dbReference type="SAM" id="Phobius"/>
    </source>
</evidence>
<organism evidence="2 3">
    <name type="scientific">Exophiala viscosa</name>
    <dbReference type="NCBI Taxonomy" id="2486360"/>
    <lineage>
        <taxon>Eukaryota</taxon>
        <taxon>Fungi</taxon>
        <taxon>Dikarya</taxon>
        <taxon>Ascomycota</taxon>
        <taxon>Pezizomycotina</taxon>
        <taxon>Eurotiomycetes</taxon>
        <taxon>Chaetothyriomycetidae</taxon>
        <taxon>Chaetothyriales</taxon>
        <taxon>Herpotrichiellaceae</taxon>
        <taxon>Exophiala</taxon>
    </lineage>
</organism>
<keyword evidence="1" id="KW-1133">Transmembrane helix</keyword>
<comment type="caution">
    <text evidence="2">The sequence shown here is derived from an EMBL/GenBank/DDBJ whole genome shotgun (WGS) entry which is preliminary data.</text>
</comment>
<evidence type="ECO:0000313" key="3">
    <source>
        <dbReference type="Proteomes" id="UP001203852"/>
    </source>
</evidence>
<accession>A0AAN6E734</accession>
<keyword evidence="1" id="KW-0812">Transmembrane</keyword>
<feature type="transmembrane region" description="Helical" evidence="1">
    <location>
        <begin position="104"/>
        <end position="123"/>
    </location>
</feature>
<keyword evidence="1" id="KW-0472">Membrane</keyword>
<protein>
    <submittedName>
        <fullName evidence="2">Uncharacterized protein</fullName>
    </submittedName>
</protein>
<proteinExistence type="predicted"/>
<name>A0AAN6E734_9EURO</name>
<feature type="transmembrane region" description="Helical" evidence="1">
    <location>
        <begin position="6"/>
        <end position="24"/>
    </location>
</feature>
<dbReference type="AlphaFoldDB" id="A0AAN6E734"/>